<feature type="transmembrane region" description="Helical" evidence="14">
    <location>
        <begin position="215"/>
        <end position="240"/>
    </location>
</feature>
<keyword evidence="15" id="KW-0732">Signal</keyword>
<sequence length="462" mass="52048">MPLSQWLIESIVQLLLMVTSLALHPLNGSPSGHLRTSPPSTIHAAMGPWTRFIYNVLTHPRHTQWIGPLLILADAVLCALVIWKIPYTEIDWTTYMQQVKLFLDGERNYPSIQGSTGPLVYPAGHVYIYALLYHLTDQGRDILLGQIIFAGIYLATLVVVVACYRQVHAPPYLFPLLVLSKRLHSIYMLRLFNDGIAAFFMWIALYLWMKRKSLLAVTAWSLGVSVKMTLVLLAPAIAVVSAYDSGLSGGLVQAVVAFQPQMLLAKPFTRKNTIGYLTRAFELTRQFMFKWTVNWRFVGEETFLSKEFSFGLLALHVSLLGLFSAIWTKPSGMNIFNFARDLLRGWKPHVVLSKTFVMNAMLSSLAIGMLCARSLHYQFFAYLAWASPFLLWQANFHPIVIYILWAVQEWAWNVYPSTNASSAAVILSLAIQVFGVFIGRLKAVDGKSANVGDRTKDAINRR</sequence>
<evidence type="ECO:0000313" key="16">
    <source>
        <dbReference type="EMBL" id="OQE27437.1"/>
    </source>
</evidence>
<evidence type="ECO:0000313" key="17">
    <source>
        <dbReference type="Proteomes" id="UP000191285"/>
    </source>
</evidence>
<feature type="transmembrane region" description="Helical" evidence="14">
    <location>
        <begin position="147"/>
        <end position="167"/>
    </location>
</feature>
<evidence type="ECO:0000256" key="2">
    <source>
        <dbReference type="ARBA" id="ARBA00004922"/>
    </source>
</evidence>
<comment type="catalytic activity">
    <reaction evidence="12 14">
        <text>an alpha-D-Man-(1-&gt;2)-alpha-D-Man-(1-&gt;2)-alpha-D-Man-(1-&gt;3)-[alpha-D-Man-(1-&gt;6)]-beta-D-Man-(1-&gt;4)-beta-D-GlcNAc-(1-&gt;4)-alpha-D-GlcNAc-diphospho-di-trans,poly-cis-dolichol + a di-trans,poly-cis-dolichyl beta-D-mannosyl phosphate = an alpha-D-Man-(1-&gt;2)-alpha-D-Man-(1-&gt;2)-alpha-D-Man-(1-&gt;3)-[alpha-D-Man-(1-&gt;3)-alpha-D-Man-(1-&gt;6)]-beta-D-Man-(1-&gt;4)-beta-D-GlcNAc-(1-&gt;4)-alpha-D-GlcNAc-diphospho-di-trans,poly-cis-dolichol + a di-trans,poly-cis-dolichyl phosphate + H(+)</text>
        <dbReference type="Rhea" id="RHEA:29527"/>
        <dbReference type="Rhea" id="RHEA-COMP:19498"/>
        <dbReference type="Rhea" id="RHEA-COMP:19501"/>
        <dbReference type="Rhea" id="RHEA-COMP:19516"/>
        <dbReference type="Rhea" id="RHEA-COMP:19517"/>
        <dbReference type="ChEBI" id="CHEBI:15378"/>
        <dbReference type="ChEBI" id="CHEBI:57683"/>
        <dbReference type="ChEBI" id="CHEBI:58211"/>
        <dbReference type="ChEBI" id="CHEBI:132515"/>
        <dbReference type="ChEBI" id="CHEBI:132516"/>
        <dbReference type="EC" id="2.4.1.258"/>
    </reaction>
    <physiologicalReaction direction="left-to-right" evidence="12 14">
        <dbReference type="Rhea" id="RHEA:29528"/>
    </physiologicalReaction>
</comment>
<feature type="signal peptide" evidence="15">
    <location>
        <begin position="1"/>
        <end position="22"/>
    </location>
</feature>
<feature type="transmembrane region" description="Helical" evidence="14">
    <location>
        <begin position="419"/>
        <end position="438"/>
    </location>
</feature>
<evidence type="ECO:0000256" key="4">
    <source>
        <dbReference type="ARBA" id="ARBA00015561"/>
    </source>
</evidence>
<dbReference type="AlphaFoldDB" id="A0A1V6TM85"/>
<reference evidence="17" key="1">
    <citation type="journal article" date="2017" name="Nat. Microbiol.">
        <title>Global analysis of biosynthetic gene clusters reveals vast potential of secondary metabolite production in Penicillium species.</title>
        <authorList>
            <person name="Nielsen J.C."/>
            <person name="Grijseels S."/>
            <person name="Prigent S."/>
            <person name="Ji B."/>
            <person name="Dainat J."/>
            <person name="Nielsen K.F."/>
            <person name="Frisvad J.C."/>
            <person name="Workman M."/>
            <person name="Nielsen J."/>
        </authorList>
    </citation>
    <scope>NUCLEOTIDE SEQUENCE [LARGE SCALE GENOMIC DNA]</scope>
    <source>
        <strain evidence="17">IBT 24891</strain>
    </source>
</reference>
<comment type="function">
    <text evidence="11 14">Dol-P-Man:Man(5)GlcNAc(2)-PP-Dol alpha-1,3-mannosyltransferase that operates in the biosynthetic pathway of dolichol-linked oligosaccharides, the glycan precursors employed in protein asparagine (N)-glycosylation. The assembly of dolichol-linked oligosaccharides begins on the cytosolic side of the endoplasmic reticulum membrane and finishes in its lumen. The sequential addition of sugars to dolichol pyrophosphate produces dolichol-linked oligosaccharides containing fourteen sugars, including two GlcNAcs, nine mannoses and three glucoses. Once assembled, the oligosaccharide is transferred from the lipid to nascent proteins by oligosaccharyltransferases. In the lumen of the endoplasmic reticulum, adds the first dolichyl beta-D-mannosyl phosphate derived mannose in an alpha-1,3 linkage to Man(5)GlcNAc(2)-PP-dolichol to produce Man(6)GlcNAc(2)-PP-dolichol.</text>
</comment>
<evidence type="ECO:0000256" key="14">
    <source>
        <dbReference type="RuleBase" id="RU364047"/>
    </source>
</evidence>
<comment type="similarity">
    <text evidence="13">Belongs to the glycosyltransferase ALG3 family.</text>
</comment>
<dbReference type="Proteomes" id="UP000191285">
    <property type="component" value="Unassembled WGS sequence"/>
</dbReference>
<feature type="transmembrane region" description="Helical" evidence="14">
    <location>
        <begin position="310"/>
        <end position="328"/>
    </location>
</feature>
<name>A0A1V6TM85_9EURO</name>
<evidence type="ECO:0000256" key="1">
    <source>
        <dbReference type="ARBA" id="ARBA00004477"/>
    </source>
</evidence>
<comment type="caution">
    <text evidence="16">The sequence shown here is derived from an EMBL/GenBank/DDBJ whole genome shotgun (WGS) entry which is preliminary data.</text>
</comment>
<keyword evidence="7 14" id="KW-0812">Transmembrane</keyword>
<feature type="chain" id="PRO_5013206791" description="Dol-P-Man:Man(5)GlcNAc(2)-PP-Dol alpha-1,3-mannosyltransferase" evidence="15">
    <location>
        <begin position="23"/>
        <end position="462"/>
    </location>
</feature>
<keyword evidence="5 14" id="KW-0328">Glycosyltransferase</keyword>
<organism evidence="16 17">
    <name type="scientific">Penicillium steckii</name>
    <dbReference type="NCBI Taxonomy" id="303698"/>
    <lineage>
        <taxon>Eukaryota</taxon>
        <taxon>Fungi</taxon>
        <taxon>Dikarya</taxon>
        <taxon>Ascomycota</taxon>
        <taxon>Pezizomycotina</taxon>
        <taxon>Eurotiomycetes</taxon>
        <taxon>Eurotiomycetidae</taxon>
        <taxon>Eurotiales</taxon>
        <taxon>Aspergillaceae</taxon>
        <taxon>Penicillium</taxon>
    </lineage>
</organism>
<evidence type="ECO:0000256" key="3">
    <source>
        <dbReference type="ARBA" id="ARBA00011964"/>
    </source>
</evidence>
<dbReference type="OrthoDB" id="20028at2759"/>
<evidence type="ECO:0000256" key="10">
    <source>
        <dbReference type="ARBA" id="ARBA00023136"/>
    </source>
</evidence>
<dbReference type="Pfam" id="PF05208">
    <property type="entry name" value="ALG3"/>
    <property type="match status" value="1"/>
</dbReference>
<evidence type="ECO:0000256" key="11">
    <source>
        <dbReference type="ARBA" id="ARBA00044743"/>
    </source>
</evidence>
<dbReference type="EC" id="2.4.1.258" evidence="3 14"/>
<comment type="pathway">
    <text evidence="2 14">Protein modification; protein glycosylation.</text>
</comment>
<keyword evidence="9 14" id="KW-1133">Transmembrane helix</keyword>
<evidence type="ECO:0000256" key="7">
    <source>
        <dbReference type="ARBA" id="ARBA00022692"/>
    </source>
</evidence>
<proteinExistence type="inferred from homology"/>
<evidence type="ECO:0000256" key="6">
    <source>
        <dbReference type="ARBA" id="ARBA00022679"/>
    </source>
</evidence>
<dbReference type="UniPathway" id="UPA00378"/>
<dbReference type="GO" id="GO:0005789">
    <property type="term" value="C:endoplasmic reticulum membrane"/>
    <property type="evidence" value="ECO:0007669"/>
    <property type="project" value="UniProtKB-SubCell"/>
</dbReference>
<evidence type="ECO:0000256" key="8">
    <source>
        <dbReference type="ARBA" id="ARBA00022824"/>
    </source>
</evidence>
<evidence type="ECO:0000256" key="13">
    <source>
        <dbReference type="ARBA" id="ARBA00093457"/>
    </source>
</evidence>
<keyword evidence="10 14" id="KW-0472">Membrane</keyword>
<keyword evidence="17" id="KW-1185">Reference proteome</keyword>
<dbReference type="PANTHER" id="PTHR12646">
    <property type="entry name" value="NOT56 - RELATED"/>
    <property type="match status" value="1"/>
</dbReference>
<dbReference type="InterPro" id="IPR007873">
    <property type="entry name" value="Glycosyltransferase_ALG3"/>
</dbReference>
<evidence type="ECO:0000256" key="15">
    <source>
        <dbReference type="SAM" id="SignalP"/>
    </source>
</evidence>
<protein>
    <recommendedName>
        <fullName evidence="4 14">Dol-P-Man:Man(5)GlcNAc(2)-PP-Dol alpha-1,3-mannosyltransferase</fullName>
        <ecNumber evidence="3 14">2.4.1.258</ecNumber>
    </recommendedName>
    <alternativeName>
        <fullName evidence="14">Dol-P-Man-dependent alpha(1-3)-mannosyltransferase</fullName>
    </alternativeName>
</protein>
<keyword evidence="6 14" id="KW-0808">Transferase</keyword>
<dbReference type="EMBL" id="MLKD01000004">
    <property type="protein sequence ID" value="OQE27437.1"/>
    <property type="molecule type" value="Genomic_DNA"/>
</dbReference>
<comment type="subcellular location">
    <subcellularLocation>
        <location evidence="1 14">Endoplasmic reticulum membrane</location>
        <topology evidence="1 14">Multi-pass membrane protein</topology>
    </subcellularLocation>
</comment>
<dbReference type="GO" id="GO:0052925">
    <property type="term" value="F:dol-P-Man:Man(5)GlcNAc(2)-PP-Dol alpha-1,3-mannosyltransferase activity"/>
    <property type="evidence" value="ECO:0007669"/>
    <property type="project" value="UniProtKB-EC"/>
</dbReference>
<dbReference type="STRING" id="303698.A0A1V6TM85"/>
<evidence type="ECO:0000256" key="9">
    <source>
        <dbReference type="ARBA" id="ARBA00022989"/>
    </source>
</evidence>
<feature type="transmembrane region" description="Helical" evidence="14">
    <location>
        <begin position="65"/>
        <end position="85"/>
    </location>
</feature>
<keyword evidence="8 14" id="KW-0256">Endoplasmic reticulum</keyword>
<evidence type="ECO:0000256" key="5">
    <source>
        <dbReference type="ARBA" id="ARBA00022676"/>
    </source>
</evidence>
<feature type="transmembrane region" description="Helical" evidence="14">
    <location>
        <begin position="379"/>
        <end position="407"/>
    </location>
</feature>
<feature type="transmembrane region" description="Helical" evidence="14">
    <location>
        <begin position="187"/>
        <end position="208"/>
    </location>
</feature>
<feature type="transmembrane region" description="Helical" evidence="14">
    <location>
        <begin position="348"/>
        <end position="372"/>
    </location>
</feature>
<evidence type="ECO:0000256" key="12">
    <source>
        <dbReference type="ARBA" id="ARBA00049506"/>
    </source>
</evidence>
<gene>
    <name evidence="16" type="ORF">PENSTE_c004G08897</name>
</gene>
<accession>A0A1V6TM85</accession>
<dbReference type="PANTHER" id="PTHR12646:SF0">
    <property type="entry name" value="DOL-P-MAN:MAN(5)GLCNAC(2)-PP-DOL ALPHA-1,3-MANNOSYLTRANSFERASE"/>
    <property type="match status" value="1"/>
</dbReference>